<dbReference type="Gene3D" id="3.40.50.2000">
    <property type="entry name" value="Glycogen Phosphorylase B"/>
    <property type="match status" value="1"/>
</dbReference>
<gene>
    <name evidence="9" type="ORF">X943_000308</name>
</gene>
<protein>
    <recommendedName>
        <fullName evidence="4">UDP-N-acetylglucosamine transferase subunit ALG13</fullName>
        <ecNumber evidence="3">2.4.1.141</ecNumber>
    </recommendedName>
</protein>
<dbReference type="Pfam" id="PF04101">
    <property type="entry name" value="Glyco_tran_28_C"/>
    <property type="match status" value="1"/>
</dbReference>
<sequence>MGCKVLVTVGTTSFDALIKAVDNPATQMELKRLGYTDICYQVGTSSLKIRNKILRTRVVPFEHDFETLLKKSELIISHMGGGTIIDVFRLRKKAIFVPNPDVSGNHQVQLFRIMDSRFTATLETLQGKIAMATETPGDFFAKILPPIPFNHAMENMLSQ</sequence>
<dbReference type="Proteomes" id="UP001195914">
    <property type="component" value="Unassembled WGS sequence"/>
</dbReference>
<dbReference type="EMBL" id="JAHBMH010000007">
    <property type="protein sequence ID" value="KAK1939471.1"/>
    <property type="molecule type" value="Genomic_DNA"/>
</dbReference>
<comment type="similarity">
    <text evidence="2">Belongs to the glycosyltransferase 28 family.</text>
</comment>
<dbReference type="GO" id="GO:0006488">
    <property type="term" value="P:dolichol-linked oligosaccharide biosynthetic process"/>
    <property type="evidence" value="ECO:0007669"/>
    <property type="project" value="InterPro"/>
</dbReference>
<evidence type="ECO:0000259" key="8">
    <source>
        <dbReference type="Pfam" id="PF04101"/>
    </source>
</evidence>
<name>A0AAD9LKA9_BABDI</name>
<evidence type="ECO:0000256" key="6">
    <source>
        <dbReference type="ARBA" id="ARBA00022679"/>
    </source>
</evidence>
<evidence type="ECO:0000313" key="10">
    <source>
        <dbReference type="Proteomes" id="UP001195914"/>
    </source>
</evidence>
<dbReference type="AlphaFoldDB" id="A0AAD9LKA9"/>
<evidence type="ECO:0000313" key="9">
    <source>
        <dbReference type="EMBL" id="KAK1939471.1"/>
    </source>
</evidence>
<dbReference type="InterPro" id="IPR007235">
    <property type="entry name" value="Glyco_trans_28_C"/>
</dbReference>
<feature type="domain" description="Glycosyl transferase family 28 C-terminal" evidence="8">
    <location>
        <begin position="5"/>
        <end position="107"/>
    </location>
</feature>
<dbReference type="InterPro" id="IPR039042">
    <property type="entry name" value="Alg13-like"/>
</dbReference>
<comment type="subcellular location">
    <subcellularLocation>
        <location evidence="1">Endoplasmic reticulum</location>
    </subcellularLocation>
</comment>
<comment type="caution">
    <text evidence="9">The sequence shown here is derived from an EMBL/GenBank/DDBJ whole genome shotgun (WGS) entry which is preliminary data.</text>
</comment>
<evidence type="ECO:0000256" key="7">
    <source>
        <dbReference type="ARBA" id="ARBA00022824"/>
    </source>
</evidence>
<proteinExistence type="inferred from homology"/>
<evidence type="ECO:0000256" key="2">
    <source>
        <dbReference type="ARBA" id="ARBA00006962"/>
    </source>
</evidence>
<reference evidence="9" key="2">
    <citation type="submission" date="2021-05" db="EMBL/GenBank/DDBJ databases">
        <authorList>
            <person name="Pain A."/>
        </authorList>
    </citation>
    <scope>NUCLEOTIDE SEQUENCE</scope>
    <source>
        <strain evidence="9">1802A</strain>
    </source>
</reference>
<dbReference type="SUPFAM" id="SSF53756">
    <property type="entry name" value="UDP-Glycosyltransferase/glycogen phosphorylase"/>
    <property type="match status" value="1"/>
</dbReference>
<keyword evidence="10" id="KW-1185">Reference proteome</keyword>
<evidence type="ECO:0000256" key="5">
    <source>
        <dbReference type="ARBA" id="ARBA00022676"/>
    </source>
</evidence>
<reference evidence="9" key="1">
    <citation type="journal article" date="2014" name="Nucleic Acids Res.">
        <title>The evolutionary dynamics of variant antigen genes in Babesia reveal a history of genomic innovation underlying host-parasite interaction.</title>
        <authorList>
            <person name="Jackson A.P."/>
            <person name="Otto T.D."/>
            <person name="Darby A."/>
            <person name="Ramaprasad A."/>
            <person name="Xia D."/>
            <person name="Echaide I.E."/>
            <person name="Farber M."/>
            <person name="Gahlot S."/>
            <person name="Gamble J."/>
            <person name="Gupta D."/>
            <person name="Gupta Y."/>
            <person name="Jackson L."/>
            <person name="Malandrin L."/>
            <person name="Malas T.B."/>
            <person name="Moussa E."/>
            <person name="Nair M."/>
            <person name="Reid A.J."/>
            <person name="Sanders M."/>
            <person name="Sharma J."/>
            <person name="Tracey A."/>
            <person name="Quail M.A."/>
            <person name="Weir W."/>
            <person name="Wastling J.M."/>
            <person name="Hall N."/>
            <person name="Willadsen P."/>
            <person name="Lingelbach K."/>
            <person name="Shiels B."/>
            <person name="Tait A."/>
            <person name="Berriman M."/>
            <person name="Allred D.R."/>
            <person name="Pain A."/>
        </authorList>
    </citation>
    <scope>NUCLEOTIDE SEQUENCE</scope>
    <source>
        <strain evidence="9">1802A</strain>
    </source>
</reference>
<organism evidence="9 10">
    <name type="scientific">Babesia divergens</name>
    <dbReference type="NCBI Taxonomy" id="32595"/>
    <lineage>
        <taxon>Eukaryota</taxon>
        <taxon>Sar</taxon>
        <taxon>Alveolata</taxon>
        <taxon>Apicomplexa</taxon>
        <taxon>Aconoidasida</taxon>
        <taxon>Piroplasmida</taxon>
        <taxon>Babesiidae</taxon>
        <taxon>Babesia</taxon>
    </lineage>
</organism>
<evidence type="ECO:0000256" key="3">
    <source>
        <dbReference type="ARBA" id="ARBA00012614"/>
    </source>
</evidence>
<keyword evidence="6" id="KW-0808">Transferase</keyword>
<dbReference type="PANTHER" id="PTHR12867">
    <property type="entry name" value="GLYCOSYL TRANSFERASE-RELATED"/>
    <property type="match status" value="1"/>
</dbReference>
<dbReference type="GO" id="GO:0004577">
    <property type="term" value="F:N-acetylglucosaminyldiphosphodolichol N-acetylglucosaminyltransferase activity"/>
    <property type="evidence" value="ECO:0007669"/>
    <property type="project" value="UniProtKB-EC"/>
</dbReference>
<keyword evidence="5" id="KW-0328">Glycosyltransferase</keyword>
<dbReference type="PANTHER" id="PTHR12867:SF6">
    <property type="entry name" value="N-ACETYLGLUCOSAMINYLDIPHOSPHODOLICHOL N-ACETYLGLUCOSAMINYLTRANSFERASE"/>
    <property type="match status" value="1"/>
</dbReference>
<accession>A0AAD9LKA9</accession>
<keyword evidence="7" id="KW-0256">Endoplasmic reticulum</keyword>
<evidence type="ECO:0000256" key="1">
    <source>
        <dbReference type="ARBA" id="ARBA00004240"/>
    </source>
</evidence>
<evidence type="ECO:0000256" key="4">
    <source>
        <dbReference type="ARBA" id="ARBA00017468"/>
    </source>
</evidence>
<dbReference type="EC" id="2.4.1.141" evidence="3"/>
<dbReference type="GO" id="GO:0005783">
    <property type="term" value="C:endoplasmic reticulum"/>
    <property type="evidence" value="ECO:0007669"/>
    <property type="project" value="UniProtKB-SubCell"/>
</dbReference>